<proteinExistence type="predicted"/>
<sequence>MLGDLAQGFAISGVFKHMALRLGLQILGEEIRSGGSQILKAQIHFTIKGGAAIQQIKQAR</sequence>
<dbReference type="EMBL" id="BKCL01000003">
    <property type="protein sequence ID" value="GEQ97616.1"/>
    <property type="molecule type" value="Genomic_DNA"/>
</dbReference>
<reference evidence="1 2" key="1">
    <citation type="submission" date="2019-09" db="EMBL/GenBank/DDBJ databases">
        <title>NBRP : Genome information of microbial organism related human and environment.</title>
        <authorList>
            <person name="Hattori M."/>
            <person name="Oshima K."/>
            <person name="Inaba H."/>
            <person name="Suda W."/>
            <person name="Sakamoto M."/>
            <person name="Iino T."/>
            <person name="Kitahara M."/>
            <person name="Oshida Y."/>
            <person name="Iida T."/>
            <person name="Kudo T."/>
            <person name="Itoh T."/>
            <person name="Ohkuma M."/>
        </authorList>
    </citation>
    <scope>NUCLEOTIDE SEQUENCE [LARGE SCALE GENOMIC DNA]</scope>
    <source>
        <strain evidence="1 2">Hi-2</strain>
    </source>
</reference>
<evidence type="ECO:0000313" key="1">
    <source>
        <dbReference type="EMBL" id="GEQ97616.1"/>
    </source>
</evidence>
<comment type="caution">
    <text evidence="1">The sequence shown here is derived from an EMBL/GenBank/DDBJ whole genome shotgun (WGS) entry which is preliminary data.</text>
</comment>
<protein>
    <submittedName>
        <fullName evidence="1">Uncharacterized protein</fullName>
    </submittedName>
</protein>
<dbReference type="Proteomes" id="UP000322084">
    <property type="component" value="Unassembled WGS sequence"/>
</dbReference>
<accession>A0A5A7MP30</accession>
<gene>
    <name evidence="1" type="ORF">JCM17844_12530</name>
</gene>
<dbReference type="AlphaFoldDB" id="A0A5A7MP30"/>
<organism evidence="1 2">
    <name type="scientific">Iodidimonas gelatinilytica</name>
    <dbReference type="NCBI Taxonomy" id="1236966"/>
    <lineage>
        <taxon>Bacteria</taxon>
        <taxon>Pseudomonadati</taxon>
        <taxon>Pseudomonadota</taxon>
        <taxon>Alphaproteobacteria</taxon>
        <taxon>Iodidimonadales</taxon>
        <taxon>Iodidimonadaceae</taxon>
        <taxon>Iodidimonas</taxon>
    </lineage>
</organism>
<evidence type="ECO:0000313" key="2">
    <source>
        <dbReference type="Proteomes" id="UP000322084"/>
    </source>
</evidence>
<name>A0A5A7MP30_9PROT</name>